<dbReference type="Proteomes" id="UP001321804">
    <property type="component" value="Chromosome"/>
</dbReference>
<dbReference type="PANTHER" id="PTHR32502">
    <property type="entry name" value="N-ACETYLGALACTOSAMINE PERMEASE II COMPONENT-RELATED"/>
    <property type="match status" value="1"/>
</dbReference>
<gene>
    <name evidence="6" type="ORF">KIMC2_13350</name>
</gene>
<evidence type="ECO:0000256" key="4">
    <source>
        <dbReference type="ARBA" id="ARBA00029292"/>
    </source>
</evidence>
<dbReference type="EMBL" id="AP026801">
    <property type="protein sequence ID" value="BDR56773.1"/>
    <property type="molecule type" value="Genomic_DNA"/>
</dbReference>
<dbReference type="SUPFAM" id="SSF53697">
    <property type="entry name" value="SIS domain"/>
    <property type="match status" value="1"/>
</dbReference>
<accession>A0AAU9CZR3</accession>
<keyword evidence="3" id="KW-0378">Hydrolase</keyword>
<evidence type="ECO:0000313" key="7">
    <source>
        <dbReference type="Proteomes" id="UP001321804"/>
    </source>
</evidence>
<evidence type="ECO:0000256" key="1">
    <source>
        <dbReference type="ARBA" id="ARBA00007748"/>
    </source>
</evidence>
<dbReference type="CDD" id="cd05010">
    <property type="entry name" value="SIS_AgaS_like"/>
    <property type="match status" value="1"/>
</dbReference>
<dbReference type="GO" id="GO:0005886">
    <property type="term" value="C:plasma membrane"/>
    <property type="evidence" value="ECO:0007669"/>
    <property type="project" value="TreeGrafter"/>
</dbReference>
<reference evidence="6 7" key="1">
    <citation type="journal article" date="2023" name="Microbiol. Spectr.">
        <title>Symbiosis of Carpenter Bees with Uncharacterized Lactic Acid Bacteria Showing NAD Auxotrophy.</title>
        <authorList>
            <person name="Kawasaki S."/>
            <person name="Ozawa K."/>
            <person name="Mori T."/>
            <person name="Yamamoto A."/>
            <person name="Ito M."/>
            <person name="Ohkuma M."/>
            <person name="Sakamoto M."/>
            <person name="Matsutani M."/>
        </authorList>
    </citation>
    <scope>NUCLEOTIDE SEQUENCE [LARGE SCALE GENOMIC DNA]</scope>
    <source>
        <strain evidence="6 7">KimC2</strain>
    </source>
</reference>
<dbReference type="InterPro" id="IPR046348">
    <property type="entry name" value="SIS_dom_sf"/>
</dbReference>
<dbReference type="GO" id="GO:1901135">
    <property type="term" value="P:carbohydrate derivative metabolic process"/>
    <property type="evidence" value="ECO:0007669"/>
    <property type="project" value="InterPro"/>
</dbReference>
<name>A0AAU9CZR3_9LACO</name>
<evidence type="ECO:0000313" key="6">
    <source>
        <dbReference type="EMBL" id="BDR56773.1"/>
    </source>
</evidence>
<evidence type="ECO:0000259" key="5">
    <source>
        <dbReference type="PROSITE" id="PS51464"/>
    </source>
</evidence>
<evidence type="ECO:0000256" key="3">
    <source>
        <dbReference type="ARBA" id="ARBA00022801"/>
    </source>
</evidence>
<dbReference type="CDD" id="cd05008">
    <property type="entry name" value="SIS_GlmS_GlmD_1"/>
    <property type="match status" value="1"/>
</dbReference>
<dbReference type="GO" id="GO:0009401">
    <property type="term" value="P:phosphoenolpyruvate-dependent sugar phosphotransferase system"/>
    <property type="evidence" value="ECO:0007669"/>
    <property type="project" value="TreeGrafter"/>
</dbReference>
<dbReference type="GO" id="GO:0016787">
    <property type="term" value="F:hydrolase activity"/>
    <property type="evidence" value="ECO:0007669"/>
    <property type="project" value="UniProtKB-KW"/>
</dbReference>
<organism evidence="6 7">
    <name type="scientific">Xylocopilactobacillus apis</name>
    <dbReference type="NCBI Taxonomy" id="2932183"/>
    <lineage>
        <taxon>Bacteria</taxon>
        <taxon>Bacillati</taxon>
        <taxon>Bacillota</taxon>
        <taxon>Bacilli</taxon>
        <taxon>Lactobacillales</taxon>
        <taxon>Lactobacillaceae</taxon>
        <taxon>Xylocopilactobacillus</taxon>
    </lineage>
</organism>
<keyword evidence="2" id="KW-0677">Repeat</keyword>
<feature type="domain" description="SIS" evidence="5">
    <location>
        <begin position="45"/>
        <end position="219"/>
    </location>
</feature>
<dbReference type="InterPro" id="IPR001347">
    <property type="entry name" value="SIS_dom"/>
</dbReference>
<sequence length="391" mass="43130">MFNKSDSELKEQGAVITTREIQQEPDLWLETLDIYHRNKEKLDAFLDQIKAQKDSLPIKVIFTGAGTSAYVGDTVVPYLNQFGDTDNFEFESVPSTSIVSYPQAYLNPDRLTILVSFARSGNSPESVAAVDVCEKYIKNLYQIAITCAPKGQLALKAEREEKNFLLLQPARSEDQGFAMTGSFSCMSLSTILTFGKENASKKDEWVHLIAKAGEEVIEREAEIQKIVDLDYDRVGYLGSGALAGLTREAQLKILELTAGKIATIFDSSMGFRHGPKSFVDNKTIVFDFLSHNEYTEQYDVDILNEMAGDEIAAGIYAIGTQKDSAKFKNGFFFKSELDQLPDGYAALPYVMVAQTFALLSSIKIGNTPDTPSPTGQVNRVVAGVTIHPFSA</sequence>
<dbReference type="InterPro" id="IPR050303">
    <property type="entry name" value="GatZ_KbaZ_carbometab"/>
</dbReference>
<dbReference type="InterPro" id="IPR035466">
    <property type="entry name" value="GlmS/AgaS_SIS"/>
</dbReference>
<protein>
    <submittedName>
        <fullName evidence="6">Tagatose-6-phosphate ketose</fullName>
    </submittedName>
</protein>
<dbReference type="InterPro" id="IPR035464">
    <property type="entry name" value="SIS_AgaS"/>
</dbReference>
<dbReference type="PROSITE" id="PS51464">
    <property type="entry name" value="SIS"/>
    <property type="match status" value="1"/>
</dbReference>
<dbReference type="KEGG" id="xak:KIMC2_13350"/>
<dbReference type="Gene3D" id="3.40.50.10490">
    <property type="entry name" value="Glucose-6-phosphate isomerase like protein, domain 1"/>
    <property type="match status" value="2"/>
</dbReference>
<dbReference type="RefSeq" id="WP_317695224.1">
    <property type="nucleotide sequence ID" value="NZ_AP026801.1"/>
</dbReference>
<keyword evidence="7" id="KW-1185">Reference proteome</keyword>
<dbReference type="GO" id="GO:0097367">
    <property type="term" value="F:carbohydrate derivative binding"/>
    <property type="evidence" value="ECO:0007669"/>
    <property type="project" value="InterPro"/>
</dbReference>
<dbReference type="AlphaFoldDB" id="A0AAU9CZR3"/>
<evidence type="ECO:0000256" key="2">
    <source>
        <dbReference type="ARBA" id="ARBA00022737"/>
    </source>
</evidence>
<comment type="catalytic activity">
    <reaction evidence="4">
        <text>D-galactosamine 6-phosphate + H2O = D-tagatopyranose 1-phosphate + NH4(+)</text>
        <dbReference type="Rhea" id="RHEA:47680"/>
        <dbReference type="ChEBI" id="CHEBI:15377"/>
        <dbReference type="ChEBI" id="CHEBI:28938"/>
        <dbReference type="ChEBI" id="CHEBI:71674"/>
        <dbReference type="ChEBI" id="CHEBI:138150"/>
    </reaction>
</comment>
<comment type="similarity">
    <text evidence="1">Belongs to the SIS family. AgaS subfamily.</text>
</comment>
<dbReference type="PANTHER" id="PTHR32502:SF3">
    <property type="entry name" value="D-GALACTOSAMINE-6-PHOSPHATE DEAMINASE AGAS-RELATED"/>
    <property type="match status" value="1"/>
</dbReference>
<proteinExistence type="inferred from homology"/>